<feature type="binding site" evidence="10">
    <location>
        <position position="258"/>
    </location>
    <ligand>
        <name>UDP-N-acetyl-alpha-D-glucosamine</name>
        <dbReference type="ChEBI" id="CHEBI:57705"/>
    </ligand>
</feature>
<evidence type="ECO:0000256" key="10">
    <source>
        <dbReference type="HAMAP-Rule" id="MF_00033"/>
    </source>
</evidence>
<evidence type="ECO:0000256" key="8">
    <source>
        <dbReference type="ARBA" id="ARBA00023306"/>
    </source>
</evidence>
<evidence type="ECO:0000259" key="12">
    <source>
        <dbReference type="Pfam" id="PF04101"/>
    </source>
</evidence>
<comment type="function">
    <text evidence="10">Cell wall formation. Catalyzes the transfer of a GlcNAc subunit on undecaprenyl-pyrophosphoryl-MurNAc-pentapeptide (lipid intermediate I) to form undecaprenyl-pyrophosphoryl-MurNAc-(pentapeptide)GlcNAc (lipid intermediate II).</text>
</comment>
<dbReference type="GO" id="GO:0051991">
    <property type="term" value="F:UDP-N-acetyl-D-glucosamine:N-acetylmuramoyl-L-alanyl-D-glutamyl-meso-2,6-diaminopimelyl-D-alanyl-D-alanine-diphosphoundecaprenol 4-beta-N-acetylglucosaminlytransferase activity"/>
    <property type="evidence" value="ECO:0007669"/>
    <property type="project" value="RHEA"/>
</dbReference>
<feature type="domain" description="Glycosyltransferase family 28 N-terminal" evidence="11">
    <location>
        <begin position="10"/>
        <end position="148"/>
    </location>
</feature>
<proteinExistence type="inferred from homology"/>
<dbReference type="GO" id="GO:0071555">
    <property type="term" value="P:cell wall organization"/>
    <property type="evidence" value="ECO:0007669"/>
    <property type="project" value="UniProtKB-KW"/>
</dbReference>
<dbReference type="GO" id="GO:0008360">
    <property type="term" value="P:regulation of cell shape"/>
    <property type="evidence" value="ECO:0007669"/>
    <property type="project" value="UniProtKB-KW"/>
</dbReference>
<dbReference type="Proteomes" id="UP000326570">
    <property type="component" value="Unassembled WGS sequence"/>
</dbReference>
<keyword evidence="4 10" id="KW-0808">Transferase</keyword>
<evidence type="ECO:0000256" key="1">
    <source>
        <dbReference type="ARBA" id="ARBA00022475"/>
    </source>
</evidence>
<organism evidence="13 14">
    <name type="scientific">Adhaeribacter soli</name>
    <dbReference type="NCBI Taxonomy" id="2607655"/>
    <lineage>
        <taxon>Bacteria</taxon>
        <taxon>Pseudomonadati</taxon>
        <taxon>Bacteroidota</taxon>
        <taxon>Cytophagia</taxon>
        <taxon>Cytophagales</taxon>
        <taxon>Hymenobacteraceae</taxon>
        <taxon>Adhaeribacter</taxon>
    </lineage>
</organism>
<comment type="caution">
    <text evidence="13">The sequence shown here is derived from an EMBL/GenBank/DDBJ whole genome shotgun (WGS) entry which is preliminary data.</text>
</comment>
<dbReference type="AlphaFoldDB" id="A0A5N1J2M7"/>
<dbReference type="NCBIfam" id="TIGR01133">
    <property type="entry name" value="murG"/>
    <property type="match status" value="1"/>
</dbReference>
<keyword evidence="5 10" id="KW-0133">Cell shape</keyword>
<dbReference type="InterPro" id="IPR007235">
    <property type="entry name" value="Glyco_trans_28_C"/>
</dbReference>
<keyword evidence="9 10" id="KW-0961">Cell wall biogenesis/degradation</keyword>
<comment type="subcellular location">
    <subcellularLocation>
        <location evidence="10">Cell membrane</location>
        <topology evidence="10">Peripheral membrane protein</topology>
        <orientation evidence="10">Cytoplasmic side</orientation>
    </subcellularLocation>
</comment>
<dbReference type="CDD" id="cd03785">
    <property type="entry name" value="GT28_MurG"/>
    <property type="match status" value="1"/>
</dbReference>
<feature type="binding site" evidence="10">
    <location>
        <position position="303"/>
    </location>
    <ligand>
        <name>UDP-N-acetyl-alpha-D-glucosamine</name>
        <dbReference type="ChEBI" id="CHEBI:57705"/>
    </ligand>
</feature>
<comment type="similarity">
    <text evidence="10">Belongs to the glycosyltransferase 28 family. MurG subfamily.</text>
</comment>
<dbReference type="EC" id="2.4.1.227" evidence="10"/>
<feature type="domain" description="Glycosyl transferase family 28 C-terminal" evidence="12">
    <location>
        <begin position="197"/>
        <end position="354"/>
    </location>
</feature>
<gene>
    <name evidence="10 13" type="primary">murG</name>
    <name evidence="13" type="ORF">F0P94_08795</name>
</gene>
<evidence type="ECO:0000313" key="13">
    <source>
        <dbReference type="EMBL" id="KAA9338882.1"/>
    </source>
</evidence>
<dbReference type="PANTHER" id="PTHR21015:SF22">
    <property type="entry name" value="GLYCOSYLTRANSFERASE"/>
    <property type="match status" value="1"/>
</dbReference>
<dbReference type="GO" id="GO:0051301">
    <property type="term" value="P:cell division"/>
    <property type="evidence" value="ECO:0007669"/>
    <property type="project" value="UniProtKB-KW"/>
</dbReference>
<dbReference type="EMBL" id="VTWT01000004">
    <property type="protein sequence ID" value="KAA9338882.1"/>
    <property type="molecule type" value="Genomic_DNA"/>
</dbReference>
<evidence type="ECO:0000256" key="2">
    <source>
        <dbReference type="ARBA" id="ARBA00022618"/>
    </source>
</evidence>
<comment type="caution">
    <text evidence="10">Lacks conserved residue(s) required for the propagation of feature annotation.</text>
</comment>
<keyword evidence="7 10" id="KW-0472">Membrane</keyword>
<dbReference type="UniPathway" id="UPA00219"/>
<comment type="pathway">
    <text evidence="10">Cell wall biogenesis; peptidoglycan biosynthesis.</text>
</comment>
<dbReference type="RefSeq" id="WP_150903516.1">
    <property type="nucleotide sequence ID" value="NZ_VTWT01000004.1"/>
</dbReference>
<feature type="binding site" evidence="10">
    <location>
        <position position="172"/>
    </location>
    <ligand>
        <name>UDP-N-acetyl-alpha-D-glucosamine</name>
        <dbReference type="ChEBI" id="CHEBI:57705"/>
    </ligand>
</feature>
<evidence type="ECO:0000256" key="7">
    <source>
        <dbReference type="ARBA" id="ARBA00023136"/>
    </source>
</evidence>
<keyword evidence="1 10" id="KW-1003">Cell membrane</keyword>
<sequence>MPEQNKKYRIIISGGGTGGHIFPAVAIANQFKVVYPNAEILFVGANGRMEMTRVPEAGYKIVGLNIAGLQRKLTLQNLSFPFKVLSSISAAKKIIEDFKPDAVVGVGGYASAPVLFAATSKKIPALIQEQNSHAGITNKLLAKRVRKICVAYEGMEKYFPADKIVLTGNPVRSDIIGCNTKRFIALSHFNLQPNKKTILVIGGSLGARTLNESTAQSLNQLVAEGYQLIWQTGKTYHQTAQEKSAELSEKGVRVFDFIKTMDLAYAASDLVISRAGALSISELCLAGKPAILVPSPNVAEDHQTKNAMALVQKSAAVLVKDSEANTKLYPEAFALLKNEAKLQELSTNVLSMSKPGATAEIVNELIKLL</sequence>
<keyword evidence="2 10" id="KW-0132">Cell division</keyword>
<name>A0A5N1J2M7_9BACT</name>
<keyword evidence="8 10" id="KW-0131">Cell cycle</keyword>
<dbReference type="GO" id="GO:0005886">
    <property type="term" value="C:plasma membrane"/>
    <property type="evidence" value="ECO:0007669"/>
    <property type="project" value="UniProtKB-SubCell"/>
</dbReference>
<dbReference type="GO" id="GO:0005975">
    <property type="term" value="P:carbohydrate metabolic process"/>
    <property type="evidence" value="ECO:0007669"/>
    <property type="project" value="InterPro"/>
</dbReference>
<dbReference type="GO" id="GO:0050511">
    <property type="term" value="F:undecaprenyldiphospho-muramoylpentapeptide beta-N-acetylglucosaminyltransferase activity"/>
    <property type="evidence" value="ECO:0007669"/>
    <property type="project" value="UniProtKB-UniRule"/>
</dbReference>
<dbReference type="SUPFAM" id="SSF53756">
    <property type="entry name" value="UDP-Glycosyltransferase/glycogen phosphorylase"/>
    <property type="match status" value="1"/>
</dbReference>
<feature type="binding site" evidence="10">
    <location>
        <begin position="17"/>
        <end position="19"/>
    </location>
    <ligand>
        <name>UDP-N-acetyl-alpha-D-glucosamine</name>
        <dbReference type="ChEBI" id="CHEBI:57705"/>
    </ligand>
</feature>
<accession>A0A5N1J2M7</accession>
<dbReference type="PANTHER" id="PTHR21015">
    <property type="entry name" value="UDP-N-ACETYLGLUCOSAMINE--N-ACETYLMURAMYL-(PENTAPEPTIDE) PYROPHOSPHORYL-UNDECAPRENOL N-ACETYLGLUCOSAMINE TRANSFERASE 1"/>
    <property type="match status" value="1"/>
</dbReference>
<keyword evidence="6 10" id="KW-0573">Peptidoglycan synthesis</keyword>
<dbReference type="HAMAP" id="MF_00033">
    <property type="entry name" value="MurG"/>
    <property type="match status" value="1"/>
</dbReference>
<reference evidence="13 14" key="1">
    <citation type="submission" date="2019-09" db="EMBL/GenBank/DDBJ databases">
        <title>Genome sequence of Adhaeribacter sp. M2.</title>
        <authorList>
            <person name="Srinivasan S."/>
        </authorList>
    </citation>
    <scope>NUCLEOTIDE SEQUENCE [LARGE SCALE GENOMIC DNA]</scope>
    <source>
        <strain evidence="13 14">M2</strain>
    </source>
</reference>
<dbReference type="Pfam" id="PF03033">
    <property type="entry name" value="Glyco_transf_28"/>
    <property type="match status" value="1"/>
</dbReference>
<feature type="binding site" evidence="10">
    <location>
        <position position="131"/>
    </location>
    <ligand>
        <name>UDP-N-acetyl-alpha-D-glucosamine</name>
        <dbReference type="ChEBI" id="CHEBI:57705"/>
    </ligand>
</feature>
<keyword evidence="3 10" id="KW-0328">Glycosyltransferase</keyword>
<evidence type="ECO:0000259" key="11">
    <source>
        <dbReference type="Pfam" id="PF03033"/>
    </source>
</evidence>
<dbReference type="GO" id="GO:0009252">
    <property type="term" value="P:peptidoglycan biosynthetic process"/>
    <property type="evidence" value="ECO:0007669"/>
    <property type="project" value="UniProtKB-UniRule"/>
</dbReference>
<evidence type="ECO:0000256" key="9">
    <source>
        <dbReference type="ARBA" id="ARBA00023316"/>
    </source>
</evidence>
<comment type="catalytic activity">
    <reaction evidence="10">
        <text>di-trans,octa-cis-undecaprenyl diphospho-N-acetyl-alpha-D-muramoyl-L-alanyl-D-glutamyl-meso-2,6-diaminopimeloyl-D-alanyl-D-alanine + UDP-N-acetyl-alpha-D-glucosamine = di-trans,octa-cis-undecaprenyl diphospho-[N-acetyl-alpha-D-glucosaminyl-(1-&gt;4)]-N-acetyl-alpha-D-muramoyl-L-alanyl-D-glutamyl-meso-2,6-diaminopimeloyl-D-alanyl-D-alanine + UDP + H(+)</text>
        <dbReference type="Rhea" id="RHEA:31227"/>
        <dbReference type="ChEBI" id="CHEBI:15378"/>
        <dbReference type="ChEBI" id="CHEBI:57705"/>
        <dbReference type="ChEBI" id="CHEBI:58223"/>
        <dbReference type="ChEBI" id="CHEBI:61387"/>
        <dbReference type="ChEBI" id="CHEBI:61388"/>
        <dbReference type="EC" id="2.4.1.227"/>
    </reaction>
</comment>
<evidence type="ECO:0000256" key="5">
    <source>
        <dbReference type="ARBA" id="ARBA00022960"/>
    </source>
</evidence>
<dbReference type="Gene3D" id="3.40.50.2000">
    <property type="entry name" value="Glycogen Phosphorylase B"/>
    <property type="match status" value="2"/>
</dbReference>
<feature type="binding site" evidence="10">
    <location>
        <position position="204"/>
    </location>
    <ligand>
        <name>UDP-N-acetyl-alpha-D-glucosamine</name>
        <dbReference type="ChEBI" id="CHEBI:57705"/>
    </ligand>
</feature>
<dbReference type="InterPro" id="IPR004276">
    <property type="entry name" value="GlycoTrans_28_N"/>
</dbReference>
<dbReference type="InterPro" id="IPR006009">
    <property type="entry name" value="GlcNAc_MurG"/>
</dbReference>
<evidence type="ECO:0000313" key="14">
    <source>
        <dbReference type="Proteomes" id="UP000326570"/>
    </source>
</evidence>
<dbReference type="Pfam" id="PF04101">
    <property type="entry name" value="Glyco_tran_28_C"/>
    <property type="match status" value="1"/>
</dbReference>
<evidence type="ECO:0000256" key="4">
    <source>
        <dbReference type="ARBA" id="ARBA00022679"/>
    </source>
</evidence>
<keyword evidence="14" id="KW-1185">Reference proteome</keyword>
<evidence type="ECO:0000256" key="6">
    <source>
        <dbReference type="ARBA" id="ARBA00022984"/>
    </source>
</evidence>
<protein>
    <recommendedName>
        <fullName evidence="10">UDP-N-acetylglucosamine--N-acetylmuramyl-(pentapeptide) pyrophosphoryl-undecaprenol N-acetylglucosamine transferase</fullName>
        <ecNumber evidence="10">2.4.1.227</ecNumber>
    </recommendedName>
    <alternativeName>
        <fullName evidence="10">Undecaprenyl-PP-MurNAc-pentapeptide-UDPGlcNAc GlcNAc transferase</fullName>
    </alternativeName>
</protein>
<evidence type="ECO:0000256" key="3">
    <source>
        <dbReference type="ARBA" id="ARBA00022676"/>
    </source>
</evidence>